<organism evidence="1 2">
    <name type="scientific">Heterorhabditis bacteriophora</name>
    <name type="common">Entomopathogenic nematode worm</name>
    <dbReference type="NCBI Taxonomy" id="37862"/>
    <lineage>
        <taxon>Eukaryota</taxon>
        <taxon>Metazoa</taxon>
        <taxon>Ecdysozoa</taxon>
        <taxon>Nematoda</taxon>
        <taxon>Chromadorea</taxon>
        <taxon>Rhabditida</taxon>
        <taxon>Rhabditina</taxon>
        <taxon>Rhabditomorpha</taxon>
        <taxon>Strongyloidea</taxon>
        <taxon>Heterorhabditidae</taxon>
        <taxon>Heterorhabditis</taxon>
    </lineage>
</organism>
<name>A0A1I7X1I4_HETBA</name>
<dbReference type="AlphaFoldDB" id="A0A1I7X1I4"/>
<protein>
    <submittedName>
        <fullName evidence="2">Transposase</fullName>
    </submittedName>
</protein>
<reference evidence="2" key="1">
    <citation type="submission" date="2016-11" db="UniProtKB">
        <authorList>
            <consortium name="WormBaseParasite"/>
        </authorList>
    </citation>
    <scope>IDENTIFICATION</scope>
</reference>
<evidence type="ECO:0000313" key="1">
    <source>
        <dbReference type="Proteomes" id="UP000095283"/>
    </source>
</evidence>
<accession>A0A1I7X1I4</accession>
<keyword evidence="1" id="KW-1185">Reference proteome</keyword>
<evidence type="ECO:0000313" key="2">
    <source>
        <dbReference type="WBParaSite" id="Hba_11257"/>
    </source>
</evidence>
<dbReference type="Proteomes" id="UP000095283">
    <property type="component" value="Unplaced"/>
</dbReference>
<sequence>MTEDSLYYYLYRGSSSHNKDLIEAIIEETKNYVFEDRGLLLSAQGKIYSSCFNSNIYGLYFLQGIVEFRVWFWRYPPCNKSRNKDQQAS</sequence>
<dbReference type="WBParaSite" id="Hba_11257">
    <property type="protein sequence ID" value="Hba_11257"/>
    <property type="gene ID" value="Hba_11257"/>
</dbReference>
<proteinExistence type="predicted"/>